<dbReference type="InterPro" id="IPR029787">
    <property type="entry name" value="Nucleotide_cyclase"/>
</dbReference>
<dbReference type="SUPFAM" id="SSF55785">
    <property type="entry name" value="PYP-like sensor domain (PAS domain)"/>
    <property type="match status" value="1"/>
</dbReference>
<dbReference type="PANTHER" id="PTHR45138">
    <property type="entry name" value="REGULATORY COMPONENTS OF SENSORY TRANSDUCTION SYSTEM"/>
    <property type="match status" value="1"/>
</dbReference>
<evidence type="ECO:0000256" key="2">
    <source>
        <dbReference type="ARBA" id="ARBA00012528"/>
    </source>
</evidence>
<dbReference type="GO" id="GO:0005886">
    <property type="term" value="C:plasma membrane"/>
    <property type="evidence" value="ECO:0007669"/>
    <property type="project" value="TreeGrafter"/>
</dbReference>
<dbReference type="EC" id="2.7.7.65" evidence="2"/>
<dbReference type="GO" id="GO:0052621">
    <property type="term" value="F:diguanylate cyclase activity"/>
    <property type="evidence" value="ECO:0007669"/>
    <property type="project" value="UniProtKB-EC"/>
</dbReference>
<feature type="coiled-coil region" evidence="3">
    <location>
        <begin position="128"/>
        <end position="165"/>
    </location>
</feature>
<accession>A0AB74UCF1</accession>
<dbReference type="InterPro" id="IPR035965">
    <property type="entry name" value="PAS-like_dom_sf"/>
</dbReference>
<dbReference type="GO" id="GO:1902201">
    <property type="term" value="P:negative regulation of bacterial-type flagellum-dependent cell motility"/>
    <property type="evidence" value="ECO:0007669"/>
    <property type="project" value="TreeGrafter"/>
</dbReference>
<dbReference type="EMBL" id="CP159578">
    <property type="protein sequence ID" value="XCJ80263.1"/>
    <property type="molecule type" value="Genomic_DNA"/>
</dbReference>
<sequence>MSDLPVDEQDLYKKRLQLTLEASGLDLWENNLSTGEVVFGLTKIFADLGYSEDEQASEISDIFTLMHPDDVMMVEKAITDHIDGLTERYYSEFRIRAQSGQWVWYANYGKIIDDAVFGSRFIGVSFSLADKKRQEEELLALNTRLSEQNAQLERLNAELHTLATRDPLTGIYNRRHLLEVGEREYQRSRRFAHPLTLLIVDIDFFKRINDTWGHVTGDLVIRAVAECCVNEAREAIDTVGRIGGEEFAIVLPETPLAAGLAFAERLRQCVAEMRVTTHDGIDEAAVTLSIGVAELTADCRDFRDLVALTDHALYRAKRGGRNRTQGHGASSSAS</sequence>
<comment type="cofactor">
    <cofactor evidence="1">
        <name>Mg(2+)</name>
        <dbReference type="ChEBI" id="CHEBI:18420"/>
    </cofactor>
</comment>
<dbReference type="InterPro" id="IPR000160">
    <property type="entry name" value="GGDEF_dom"/>
</dbReference>
<dbReference type="NCBIfam" id="TIGR00254">
    <property type="entry name" value="GGDEF"/>
    <property type="match status" value="1"/>
</dbReference>
<feature type="domain" description="GGDEF" evidence="4">
    <location>
        <begin position="193"/>
        <end position="329"/>
    </location>
</feature>
<dbReference type="Pfam" id="PF00990">
    <property type="entry name" value="GGDEF"/>
    <property type="match status" value="1"/>
</dbReference>
<protein>
    <recommendedName>
        <fullName evidence="2">diguanylate cyclase</fullName>
        <ecNumber evidence="2">2.7.7.65</ecNumber>
    </recommendedName>
</protein>
<dbReference type="SMART" id="SM00267">
    <property type="entry name" value="GGDEF"/>
    <property type="match status" value="1"/>
</dbReference>
<dbReference type="RefSeq" id="WP_353981097.1">
    <property type="nucleotide sequence ID" value="NZ_CP159578.1"/>
</dbReference>
<reference evidence="5" key="1">
    <citation type="submission" date="2024-06" db="EMBL/GenBank/DDBJ databases">
        <title>Complete genome of Salinicola endophyticus HNIBRBA4755.</title>
        <authorList>
            <person name="Shin S.Y."/>
            <person name="Kang H."/>
            <person name="Song J."/>
        </authorList>
    </citation>
    <scope>NUCLEOTIDE SEQUENCE</scope>
    <source>
        <strain evidence="5">HNIBRBA4755</strain>
    </source>
</reference>
<gene>
    <name evidence="5" type="ORF">ABV408_03560</name>
</gene>
<proteinExistence type="predicted"/>
<dbReference type="PANTHER" id="PTHR45138:SF24">
    <property type="entry name" value="DIGUANYLATE CYCLASE DGCC-RELATED"/>
    <property type="match status" value="1"/>
</dbReference>
<dbReference type="FunFam" id="3.30.70.270:FF:000001">
    <property type="entry name" value="Diguanylate cyclase domain protein"/>
    <property type="match status" value="1"/>
</dbReference>
<dbReference type="GO" id="GO:0043709">
    <property type="term" value="P:cell adhesion involved in single-species biofilm formation"/>
    <property type="evidence" value="ECO:0007669"/>
    <property type="project" value="TreeGrafter"/>
</dbReference>
<dbReference type="Gene3D" id="3.30.70.270">
    <property type="match status" value="1"/>
</dbReference>
<dbReference type="PROSITE" id="PS50887">
    <property type="entry name" value="GGDEF"/>
    <property type="match status" value="1"/>
</dbReference>
<dbReference type="SUPFAM" id="SSF55073">
    <property type="entry name" value="Nucleotide cyclase"/>
    <property type="match status" value="1"/>
</dbReference>
<organism evidence="5">
    <name type="scientific">Salinicola endophyticus</name>
    <dbReference type="NCBI Taxonomy" id="1949083"/>
    <lineage>
        <taxon>Bacteria</taxon>
        <taxon>Pseudomonadati</taxon>
        <taxon>Pseudomonadota</taxon>
        <taxon>Gammaproteobacteria</taxon>
        <taxon>Oceanospirillales</taxon>
        <taxon>Halomonadaceae</taxon>
        <taxon>Salinicola</taxon>
    </lineage>
</organism>
<dbReference type="InterPro" id="IPR043128">
    <property type="entry name" value="Rev_trsase/Diguanyl_cyclase"/>
</dbReference>
<dbReference type="AlphaFoldDB" id="A0AB74UCF1"/>
<dbReference type="InterPro" id="IPR013655">
    <property type="entry name" value="PAS_fold_3"/>
</dbReference>
<evidence type="ECO:0000256" key="3">
    <source>
        <dbReference type="SAM" id="Coils"/>
    </source>
</evidence>
<dbReference type="Pfam" id="PF08447">
    <property type="entry name" value="PAS_3"/>
    <property type="match status" value="1"/>
</dbReference>
<keyword evidence="5" id="KW-0808">Transferase</keyword>
<evidence type="ECO:0000256" key="1">
    <source>
        <dbReference type="ARBA" id="ARBA00001946"/>
    </source>
</evidence>
<evidence type="ECO:0000313" key="5">
    <source>
        <dbReference type="EMBL" id="XCJ80263.1"/>
    </source>
</evidence>
<dbReference type="InterPro" id="IPR050469">
    <property type="entry name" value="Diguanylate_Cyclase"/>
</dbReference>
<name>A0AB74UCF1_9GAMM</name>
<dbReference type="CDD" id="cd01949">
    <property type="entry name" value="GGDEF"/>
    <property type="match status" value="1"/>
</dbReference>
<keyword evidence="5" id="KW-0548">Nucleotidyltransferase</keyword>
<evidence type="ECO:0000259" key="4">
    <source>
        <dbReference type="PROSITE" id="PS50887"/>
    </source>
</evidence>
<dbReference type="Gene3D" id="3.30.450.20">
    <property type="entry name" value="PAS domain"/>
    <property type="match status" value="1"/>
</dbReference>
<keyword evidence="3" id="KW-0175">Coiled coil</keyword>